<name>A0A4R8S9Z2_9MYCO</name>
<dbReference type="EMBL" id="PECM01000014">
    <property type="protein sequence ID" value="TEA00888.1"/>
    <property type="molecule type" value="Genomic_DNA"/>
</dbReference>
<evidence type="ECO:0000313" key="4">
    <source>
        <dbReference type="Proteomes" id="UP000295685"/>
    </source>
</evidence>
<accession>A0A4R8S9Z2</accession>
<comment type="caution">
    <text evidence="1">The sequence shown here is derived from an EMBL/GenBank/DDBJ whole genome shotgun (WGS) entry which is preliminary data.</text>
</comment>
<evidence type="ECO:0000313" key="1">
    <source>
        <dbReference type="EMBL" id="TDZ89789.1"/>
    </source>
</evidence>
<dbReference type="EMBL" id="PECK01000013">
    <property type="protein sequence ID" value="TDZ89789.1"/>
    <property type="molecule type" value="Genomic_DNA"/>
</dbReference>
<dbReference type="AlphaFoldDB" id="A0A4R8S9Z2"/>
<evidence type="ECO:0000313" key="2">
    <source>
        <dbReference type="EMBL" id="TEA00888.1"/>
    </source>
</evidence>
<reference evidence="3 4" key="1">
    <citation type="journal article" date="2019" name="Sci. Rep.">
        <title>Extended insight into the Mycobacterium chelonae-abscessus complex through whole genome sequencing of Mycobacterium salmoniphilum outbreak and Mycobacterium salmoniphilum-like strains.</title>
        <authorList>
            <person name="Behra P.R.K."/>
            <person name="Das S."/>
            <person name="Pettersson B.M.F."/>
            <person name="Shirreff L."/>
            <person name="DuCote T."/>
            <person name="Jacobsson K.G."/>
            <person name="Ennis D.G."/>
            <person name="Kirsebom L.A."/>
        </authorList>
    </citation>
    <scope>NUCLEOTIDE SEQUENCE [LARGE SCALE GENOMIC DNA]</scope>
    <source>
        <strain evidence="2 3">CCUG 60883</strain>
        <strain evidence="1 4">CCUG 60885</strain>
    </source>
</reference>
<keyword evidence="3" id="KW-1185">Reference proteome</keyword>
<sequence>MTATSDHSDGSIVPWLITGSIWSYNFAFHIDCNASQDSAKHSLFLWRRIGFLR</sequence>
<evidence type="ECO:0000313" key="3">
    <source>
        <dbReference type="Proteomes" id="UP000294844"/>
    </source>
</evidence>
<dbReference type="Proteomes" id="UP000294844">
    <property type="component" value="Unassembled WGS sequence"/>
</dbReference>
<organism evidence="1 4">
    <name type="scientific">Mycobacteroides salmoniphilum</name>
    <dbReference type="NCBI Taxonomy" id="404941"/>
    <lineage>
        <taxon>Bacteria</taxon>
        <taxon>Bacillati</taxon>
        <taxon>Actinomycetota</taxon>
        <taxon>Actinomycetes</taxon>
        <taxon>Mycobacteriales</taxon>
        <taxon>Mycobacteriaceae</taxon>
        <taxon>Mycobacteroides</taxon>
    </lineage>
</organism>
<dbReference type="Proteomes" id="UP000295685">
    <property type="component" value="Unassembled WGS sequence"/>
</dbReference>
<gene>
    <name evidence="2" type="ORF">CCUG60883_04538</name>
    <name evidence="1" type="ORF">CCUG60885_05005</name>
</gene>
<proteinExistence type="predicted"/>
<protein>
    <submittedName>
        <fullName evidence="1">Uncharacterized protein</fullName>
    </submittedName>
</protein>